<feature type="region of interest" description="Disordered" evidence="1">
    <location>
        <begin position="39"/>
        <end position="72"/>
    </location>
</feature>
<protein>
    <submittedName>
        <fullName evidence="3">Uncharacterized protein</fullName>
    </submittedName>
</protein>
<keyword evidence="2" id="KW-0732">Signal</keyword>
<feature type="signal peptide" evidence="2">
    <location>
        <begin position="1"/>
        <end position="36"/>
    </location>
</feature>
<proteinExistence type="predicted"/>
<evidence type="ECO:0000313" key="4">
    <source>
        <dbReference type="Proteomes" id="UP000761380"/>
    </source>
</evidence>
<dbReference type="EMBL" id="SVBY01000113">
    <property type="protein sequence ID" value="MBE6093638.1"/>
    <property type="molecule type" value="Genomic_DNA"/>
</dbReference>
<sequence length="72" mass="7748">MKNWKKQETSKKLRNRIIYGAGMAAAFWALPLNAWAAPAVPAPGDSIERPQVQDNGPVVDVDSQKSAAEQAG</sequence>
<name>A0A927ZTJ2_SELRU</name>
<accession>A0A927ZTJ2</accession>
<gene>
    <name evidence="3" type="ORF">E7201_10845</name>
</gene>
<evidence type="ECO:0000256" key="1">
    <source>
        <dbReference type="SAM" id="MobiDB-lite"/>
    </source>
</evidence>
<organism evidence="3 4">
    <name type="scientific">Selenomonas ruminantium</name>
    <dbReference type="NCBI Taxonomy" id="971"/>
    <lineage>
        <taxon>Bacteria</taxon>
        <taxon>Bacillati</taxon>
        <taxon>Bacillota</taxon>
        <taxon>Negativicutes</taxon>
        <taxon>Selenomonadales</taxon>
        <taxon>Selenomonadaceae</taxon>
        <taxon>Selenomonas</taxon>
    </lineage>
</organism>
<reference evidence="3" key="1">
    <citation type="submission" date="2019-04" db="EMBL/GenBank/DDBJ databases">
        <title>Evolution of Biomass-Degrading Anaerobic Consortia Revealed by Metagenomics.</title>
        <authorList>
            <person name="Peng X."/>
        </authorList>
    </citation>
    <scope>NUCLEOTIDE SEQUENCE</scope>
    <source>
        <strain evidence="3">SIG240</strain>
    </source>
</reference>
<feature type="chain" id="PRO_5037255614" evidence="2">
    <location>
        <begin position="37"/>
        <end position="72"/>
    </location>
</feature>
<dbReference type="Proteomes" id="UP000761380">
    <property type="component" value="Unassembled WGS sequence"/>
</dbReference>
<evidence type="ECO:0000256" key="2">
    <source>
        <dbReference type="SAM" id="SignalP"/>
    </source>
</evidence>
<feature type="non-terminal residue" evidence="3">
    <location>
        <position position="72"/>
    </location>
</feature>
<dbReference type="AlphaFoldDB" id="A0A927ZTJ2"/>
<evidence type="ECO:0000313" key="3">
    <source>
        <dbReference type="EMBL" id="MBE6093638.1"/>
    </source>
</evidence>
<comment type="caution">
    <text evidence="3">The sequence shown here is derived from an EMBL/GenBank/DDBJ whole genome shotgun (WGS) entry which is preliminary data.</text>
</comment>